<evidence type="ECO:0000256" key="1">
    <source>
        <dbReference type="SAM" id="MobiDB-lite"/>
    </source>
</evidence>
<evidence type="ECO:0000259" key="3">
    <source>
        <dbReference type="Pfam" id="PF22910"/>
    </source>
</evidence>
<evidence type="ECO:0000313" key="5">
    <source>
        <dbReference type="Proteomes" id="UP000729402"/>
    </source>
</evidence>
<feature type="compositionally biased region" description="Polar residues" evidence="1">
    <location>
        <begin position="512"/>
        <end position="529"/>
    </location>
</feature>
<feature type="compositionally biased region" description="Polar residues" evidence="1">
    <location>
        <begin position="288"/>
        <end position="305"/>
    </location>
</feature>
<evidence type="ECO:0000313" key="4">
    <source>
        <dbReference type="EMBL" id="KAG8070417.1"/>
    </source>
</evidence>
<feature type="region of interest" description="Disordered" evidence="1">
    <location>
        <begin position="112"/>
        <end position="136"/>
    </location>
</feature>
<dbReference type="AlphaFoldDB" id="A0A8J5SSB4"/>
<evidence type="ECO:0000259" key="2">
    <source>
        <dbReference type="Pfam" id="PF11331"/>
    </source>
</evidence>
<dbReference type="OrthoDB" id="2020426at2759"/>
<feature type="compositionally biased region" description="Basic and acidic residues" evidence="1">
    <location>
        <begin position="620"/>
        <end position="638"/>
    </location>
</feature>
<dbReference type="PANTHER" id="PTHR31105:SF42">
    <property type="entry name" value="OS02G0258300 PROTEIN"/>
    <property type="match status" value="1"/>
</dbReference>
<name>A0A8J5SSB4_ZIZPA</name>
<feature type="domain" description="Probable zinc-ribbon" evidence="2">
    <location>
        <begin position="451"/>
        <end position="495"/>
    </location>
</feature>
<proteinExistence type="predicted"/>
<dbReference type="Pfam" id="PF11331">
    <property type="entry name" value="Zn_ribbon_12"/>
    <property type="match status" value="1"/>
</dbReference>
<protein>
    <recommendedName>
        <fullName evidence="6">Zinc-ribbon domain-containing protein</fullName>
    </recommendedName>
</protein>
<keyword evidence="5" id="KW-1185">Reference proteome</keyword>
<feature type="region of interest" description="Disordered" evidence="1">
    <location>
        <begin position="510"/>
        <end position="529"/>
    </location>
</feature>
<dbReference type="Proteomes" id="UP000729402">
    <property type="component" value="Unassembled WGS sequence"/>
</dbReference>
<feature type="compositionally biased region" description="Low complexity" evidence="1">
    <location>
        <begin position="1"/>
        <end position="17"/>
    </location>
</feature>
<feature type="compositionally biased region" description="Basic and acidic residues" evidence="1">
    <location>
        <begin position="162"/>
        <end position="181"/>
    </location>
</feature>
<evidence type="ECO:0008006" key="6">
    <source>
        <dbReference type="Google" id="ProtNLM"/>
    </source>
</evidence>
<comment type="caution">
    <text evidence="4">The sequence shown here is derived from an EMBL/GenBank/DDBJ whole genome shotgun (WGS) entry which is preliminary data.</text>
</comment>
<dbReference type="InterPro" id="IPR040244">
    <property type="entry name" value="EDR4-like"/>
</dbReference>
<dbReference type="InterPro" id="IPR021480">
    <property type="entry name" value="Zinc_ribbon_12"/>
</dbReference>
<accession>A0A8J5SSB4</accession>
<feature type="compositionally biased region" description="Basic and acidic residues" evidence="1">
    <location>
        <begin position="112"/>
        <end position="121"/>
    </location>
</feature>
<sequence>MEGEEVVLGGAASAVAGQRRRRRQQQQQQIRVVRCPKCEKFLPELPNYSVYVCGGCGATLQAKKNSASENSPEKSDGEHVKYLEVLESLSDSNGAASKDVCGSAEEAEAKNVEAKTEERHALHSNSGYGCDDSQVPREPNALKLEASLRDDSREIQEAKYRRIRNEDKGEAKHTVRARDMSPRSVVDSIPPNAYPAEGRSDYHMKSRFRHANGDQADMRNLDGPNRVNGLEKDRADLLRMLDELRDQVQRSCEITDKPSGSSSTEKAMDASGSYNPRERLSRLRHASPQLQRNSSQRSPSLNAQTPCIPQAYAPGPAQQDLHGYVEPMTHMGAPSYPLGTYPCRNFDNYFYGQYDPDPLISYHHDGFYHQPACSCLHCYHREFLPVQGPPPGFNHGRTPYLMNNPRVYPVDGRATFVTQNYNSRGINALMQRNHMRATLSKKPSQTCEPIACGAPFTICYKCYEVLQLPKKSPMPGKDEYKLRCGSCSHALVVKLDGSRLDVSAPSPISHISAGSKNSCNDGQGGNVNTATHERLLPLYNFSAGSHGSQDRDLPSNSSEAERMQVISSSCSISEDENSPARSNSQRDTPGSRDVHPEAEEVTRVPSLPLRDHFGYSPSERVVDESGKGSRSTRSEHEKAVLTESFKQNTVKDVPVVSIMDISDDEYEDPDYIQDPGDVTQSVDHPMTMKTGDSFFTNLIKKSLKINNGIGNGKSKVFINGYPISDRVVRKAEKIAGPIYPGDYWYDYRAGFWGVMGQSCLGMIPPFIPELNYPMPKNCAAGNSGVFVNGRELHQKDFDLLVGRGLSDSPDRSYRVEMSGKVSDEVTGEELYCLGKLAPTVEKMKRGFGMRVPGTIQ</sequence>
<dbReference type="InterPro" id="IPR055126">
    <property type="entry name" value="EDR4-like_N"/>
</dbReference>
<reference evidence="4" key="1">
    <citation type="journal article" date="2021" name="bioRxiv">
        <title>Whole Genome Assembly and Annotation of Northern Wild Rice, Zizania palustris L., Supports a Whole Genome Duplication in the Zizania Genus.</title>
        <authorList>
            <person name="Haas M."/>
            <person name="Kono T."/>
            <person name="Macchietto M."/>
            <person name="Millas R."/>
            <person name="McGilp L."/>
            <person name="Shao M."/>
            <person name="Duquette J."/>
            <person name="Hirsch C.N."/>
            <person name="Kimball J."/>
        </authorList>
    </citation>
    <scope>NUCLEOTIDE SEQUENCE</scope>
    <source>
        <tissue evidence="4">Fresh leaf tissue</tissue>
    </source>
</reference>
<dbReference type="Pfam" id="PF22910">
    <property type="entry name" value="EDR4-like_1st"/>
    <property type="match status" value="1"/>
</dbReference>
<feature type="compositionally biased region" description="Basic and acidic residues" evidence="1">
    <location>
        <begin position="589"/>
        <end position="602"/>
    </location>
</feature>
<feature type="compositionally biased region" description="Polar residues" evidence="1">
    <location>
        <begin position="579"/>
        <end position="588"/>
    </location>
</feature>
<feature type="region of interest" description="Disordered" evidence="1">
    <location>
        <begin position="1"/>
        <end position="27"/>
    </location>
</feature>
<feature type="domain" description="Enhanced disease resistance 4-like N-terminal" evidence="3">
    <location>
        <begin position="29"/>
        <end position="62"/>
    </location>
</feature>
<organism evidence="4 5">
    <name type="scientific">Zizania palustris</name>
    <name type="common">Northern wild rice</name>
    <dbReference type="NCBI Taxonomy" id="103762"/>
    <lineage>
        <taxon>Eukaryota</taxon>
        <taxon>Viridiplantae</taxon>
        <taxon>Streptophyta</taxon>
        <taxon>Embryophyta</taxon>
        <taxon>Tracheophyta</taxon>
        <taxon>Spermatophyta</taxon>
        <taxon>Magnoliopsida</taxon>
        <taxon>Liliopsida</taxon>
        <taxon>Poales</taxon>
        <taxon>Poaceae</taxon>
        <taxon>BOP clade</taxon>
        <taxon>Oryzoideae</taxon>
        <taxon>Oryzeae</taxon>
        <taxon>Zizaniinae</taxon>
        <taxon>Zizania</taxon>
    </lineage>
</organism>
<dbReference type="PANTHER" id="PTHR31105">
    <property type="entry name" value="EXTRA-LARGE G-PROTEIN-LIKE"/>
    <property type="match status" value="1"/>
</dbReference>
<feature type="region of interest" description="Disordered" evidence="1">
    <location>
        <begin position="162"/>
        <end position="203"/>
    </location>
</feature>
<feature type="region of interest" description="Disordered" evidence="1">
    <location>
        <begin position="541"/>
        <end position="638"/>
    </location>
</feature>
<gene>
    <name evidence="4" type="ORF">GUJ93_ZPchr0006g41658</name>
</gene>
<dbReference type="GO" id="GO:1900150">
    <property type="term" value="P:regulation of defense response to fungus"/>
    <property type="evidence" value="ECO:0007669"/>
    <property type="project" value="InterPro"/>
</dbReference>
<dbReference type="EMBL" id="JAAALK010000283">
    <property type="protein sequence ID" value="KAG8070417.1"/>
    <property type="molecule type" value="Genomic_DNA"/>
</dbReference>
<feature type="region of interest" description="Disordered" evidence="1">
    <location>
        <begin position="250"/>
        <end position="305"/>
    </location>
</feature>
<reference evidence="4" key="2">
    <citation type="submission" date="2021-02" db="EMBL/GenBank/DDBJ databases">
        <authorList>
            <person name="Kimball J.A."/>
            <person name="Haas M.W."/>
            <person name="Macchietto M."/>
            <person name="Kono T."/>
            <person name="Duquette J."/>
            <person name="Shao M."/>
        </authorList>
    </citation>
    <scope>NUCLEOTIDE SEQUENCE</scope>
    <source>
        <tissue evidence="4">Fresh leaf tissue</tissue>
    </source>
</reference>